<organism evidence="4 5">
    <name type="scientific">Magallana gigas</name>
    <name type="common">Pacific oyster</name>
    <name type="synonym">Crassostrea gigas</name>
    <dbReference type="NCBI Taxonomy" id="29159"/>
    <lineage>
        <taxon>Eukaryota</taxon>
        <taxon>Metazoa</taxon>
        <taxon>Spiralia</taxon>
        <taxon>Lophotrochozoa</taxon>
        <taxon>Mollusca</taxon>
        <taxon>Bivalvia</taxon>
        <taxon>Autobranchia</taxon>
        <taxon>Pteriomorphia</taxon>
        <taxon>Ostreida</taxon>
        <taxon>Ostreoidea</taxon>
        <taxon>Ostreidae</taxon>
        <taxon>Magallana</taxon>
    </lineage>
</organism>
<dbReference type="SUPFAM" id="SSF56496">
    <property type="entry name" value="Fibrinogen C-terminal domain-like"/>
    <property type="match status" value="1"/>
</dbReference>
<dbReference type="InterPro" id="IPR050373">
    <property type="entry name" value="Fibrinogen_C-term_domain"/>
</dbReference>
<evidence type="ECO:0000313" key="5">
    <source>
        <dbReference type="Proteomes" id="UP000005408"/>
    </source>
</evidence>
<dbReference type="PANTHER" id="PTHR19143:SF394">
    <property type="entry name" value="ANGIOPOIETIN-RELATED PROTEIN 3-LIKE"/>
    <property type="match status" value="1"/>
</dbReference>
<proteinExistence type="predicted"/>
<dbReference type="NCBIfam" id="NF040941">
    <property type="entry name" value="GGGWT_bact"/>
    <property type="match status" value="1"/>
</dbReference>
<dbReference type="PANTHER" id="PTHR19143">
    <property type="entry name" value="FIBRINOGEN/TENASCIN/ANGIOPOEITIN"/>
    <property type="match status" value="1"/>
</dbReference>
<dbReference type="InterPro" id="IPR014716">
    <property type="entry name" value="Fibrinogen_a/b/g_C_1"/>
</dbReference>
<dbReference type="Proteomes" id="UP000005408">
    <property type="component" value="Unassembled WGS sequence"/>
</dbReference>
<reference evidence="4" key="1">
    <citation type="submission" date="2022-08" db="UniProtKB">
        <authorList>
            <consortium name="EnsemblMetazoa"/>
        </authorList>
    </citation>
    <scope>IDENTIFICATION</scope>
    <source>
        <strain evidence="4">05x7-T-G4-1.051#20</strain>
    </source>
</reference>
<dbReference type="InterPro" id="IPR036056">
    <property type="entry name" value="Fibrinogen-like_C"/>
</dbReference>
<dbReference type="AlphaFoldDB" id="A0A8W8NQM2"/>
<keyword evidence="2" id="KW-1133">Transmembrane helix</keyword>
<evidence type="ECO:0000313" key="4">
    <source>
        <dbReference type="EnsemblMetazoa" id="G8823.1:cds"/>
    </source>
</evidence>
<evidence type="ECO:0000256" key="2">
    <source>
        <dbReference type="SAM" id="Phobius"/>
    </source>
</evidence>
<name>A0A8W8NQM2_MAGGI</name>
<feature type="transmembrane region" description="Helical" evidence="2">
    <location>
        <begin position="100"/>
        <end position="124"/>
    </location>
</feature>
<dbReference type="SMART" id="SM00186">
    <property type="entry name" value="FBG"/>
    <property type="match status" value="1"/>
</dbReference>
<dbReference type="Pfam" id="PF00147">
    <property type="entry name" value="Fibrinogen_C"/>
    <property type="match status" value="2"/>
</dbReference>
<feature type="region of interest" description="Disordered" evidence="1">
    <location>
        <begin position="62"/>
        <end position="93"/>
    </location>
</feature>
<keyword evidence="2" id="KW-0472">Membrane</keyword>
<evidence type="ECO:0000259" key="3">
    <source>
        <dbReference type="PROSITE" id="PS51406"/>
    </source>
</evidence>
<sequence length="507" mass="56884">MYSDRSEGSRGSGYAQFSAISSSIDSKQSIAIYTVISNSTSTTYDKISEGFYDRQTGKFITPKSGRQGKLPRIRDDKPDHVEQKNSSRNQEHTKDSNRPCIIVILSVLAVVISTTVATIAVLYLQGQDFPNDNGNMLRLNRSYLRKINGTEIFSDCKDLKLFGNDSDGLYTVYPDPLTETPIVVYCDMTTDGGGWTTLGFQFDIPCFAGNDYLHKLTFLGTTDLYVRLEAFSGLWYYANYSDFKVADESDEYRLSLKAGSYEGNAGDGMDNHGSTDPSGMKFSTIDRDNDNAPARCTFARQGAWWYNQCTLTNLNGIYGNGNCLTAETCNFWYLLSSSYVGVKTSYIMYLLVDEISLGVLMASPDHEELLNVQDPEVDDDRPNDLEEYFDADQERQGGGDWQPRFGAARGFNLKPEAFTDKDCQTIADAVEVIERYETVLSEGEKRKQTVRAIGNDTEVKRSNSGSCLDTIQLDLRDTLKQIMTRLERWESGQTAKFGGRQNQNNRQ</sequence>
<feature type="domain" description="Fibrinogen C-terminal" evidence="3">
    <location>
        <begin position="147"/>
        <end position="353"/>
    </location>
</feature>
<accession>A0A8W8NQM2</accession>
<dbReference type="EnsemblMetazoa" id="G8823.1">
    <property type="protein sequence ID" value="G8823.1:cds"/>
    <property type="gene ID" value="G8823"/>
</dbReference>
<dbReference type="GO" id="GO:0005615">
    <property type="term" value="C:extracellular space"/>
    <property type="evidence" value="ECO:0007669"/>
    <property type="project" value="TreeGrafter"/>
</dbReference>
<keyword evidence="5" id="KW-1185">Reference proteome</keyword>
<feature type="compositionally biased region" description="Basic and acidic residues" evidence="1">
    <location>
        <begin position="72"/>
        <end position="93"/>
    </location>
</feature>
<dbReference type="InterPro" id="IPR002181">
    <property type="entry name" value="Fibrinogen_a/b/g_C_dom"/>
</dbReference>
<protein>
    <recommendedName>
        <fullName evidence="3">Fibrinogen C-terminal domain-containing protein</fullName>
    </recommendedName>
</protein>
<dbReference type="PROSITE" id="PS51406">
    <property type="entry name" value="FIBRINOGEN_C_2"/>
    <property type="match status" value="1"/>
</dbReference>
<evidence type="ECO:0000256" key="1">
    <source>
        <dbReference type="SAM" id="MobiDB-lite"/>
    </source>
</evidence>
<keyword evidence="2" id="KW-0812">Transmembrane</keyword>
<dbReference type="Gene3D" id="3.90.215.10">
    <property type="entry name" value="Gamma Fibrinogen, chain A, domain 1"/>
    <property type="match status" value="2"/>
</dbReference>